<dbReference type="AlphaFoldDB" id="A0A835YZ72"/>
<evidence type="ECO:0000313" key="1">
    <source>
        <dbReference type="EMBL" id="KAG5184341.1"/>
    </source>
</evidence>
<sequence length="246" mass="26514">MIRTVIIMSSSGLVLFIKQYVHSIRQPRMVGSLLIAMLEFSMVTAGMPVSYIELTGLGVTVVWNEAAKVFCALFLDREDGADFGRLLATEILAGFQDEYANELGSAALNLVDFSGFHSKLLDAIQRTAQPVLGRLVQAHGVLKAVLITESSQTFQTADIDQLGLLANLGALAGLSTDIMAHCGDSVRTLTLEGDARGNSRVLVWRVEQSTLVVAASRAVTPAHYQPAVDEAVDMLLRLARVLGSLR</sequence>
<organism evidence="1 2">
    <name type="scientific">Tribonema minus</name>
    <dbReference type="NCBI Taxonomy" id="303371"/>
    <lineage>
        <taxon>Eukaryota</taxon>
        <taxon>Sar</taxon>
        <taxon>Stramenopiles</taxon>
        <taxon>Ochrophyta</taxon>
        <taxon>PX clade</taxon>
        <taxon>Xanthophyceae</taxon>
        <taxon>Tribonematales</taxon>
        <taxon>Tribonemataceae</taxon>
        <taxon>Tribonema</taxon>
    </lineage>
</organism>
<accession>A0A835YZ72</accession>
<gene>
    <name evidence="1" type="ORF">JKP88DRAFT_163251</name>
</gene>
<keyword evidence="2" id="KW-1185">Reference proteome</keyword>
<dbReference type="EMBL" id="JAFCMP010000168">
    <property type="protein sequence ID" value="KAG5184341.1"/>
    <property type="molecule type" value="Genomic_DNA"/>
</dbReference>
<dbReference type="Proteomes" id="UP000664859">
    <property type="component" value="Unassembled WGS sequence"/>
</dbReference>
<reference evidence="1" key="1">
    <citation type="submission" date="2021-02" db="EMBL/GenBank/DDBJ databases">
        <title>First Annotated Genome of the Yellow-green Alga Tribonema minus.</title>
        <authorList>
            <person name="Mahan K.M."/>
        </authorList>
    </citation>
    <scope>NUCLEOTIDE SEQUENCE</scope>
    <source>
        <strain evidence="1">UTEX B ZZ1240</strain>
    </source>
</reference>
<name>A0A835YZ72_9STRA</name>
<comment type="caution">
    <text evidence="1">The sequence shown here is derived from an EMBL/GenBank/DDBJ whole genome shotgun (WGS) entry which is preliminary data.</text>
</comment>
<dbReference type="OrthoDB" id="10261052at2759"/>
<proteinExistence type="predicted"/>
<protein>
    <submittedName>
        <fullName evidence="1">Uncharacterized protein</fullName>
    </submittedName>
</protein>
<evidence type="ECO:0000313" key="2">
    <source>
        <dbReference type="Proteomes" id="UP000664859"/>
    </source>
</evidence>